<evidence type="ECO:0000313" key="1">
    <source>
        <dbReference type="EMBL" id="MBD2722934.1"/>
    </source>
</evidence>
<proteinExistence type="predicted"/>
<sequence length="71" mass="8235">MLDYVKMILLKVSFSKALFEKELRKAIKMLVPAELTDFRAWCYQQFARVYRRVLKKVFGNPQGALPVVALG</sequence>
<gene>
    <name evidence="1" type="ORF">IC234_12435</name>
</gene>
<comment type="caution">
    <text evidence="1">The sequence shown here is derived from an EMBL/GenBank/DDBJ whole genome shotgun (WGS) entry which is preliminary data.</text>
</comment>
<accession>A0ABR8JYS3</accession>
<dbReference type="RefSeq" id="WP_190925057.1">
    <property type="nucleotide sequence ID" value="NZ_JACXAC010000004.1"/>
</dbReference>
<organism evidence="1 2">
    <name type="scientific">Hymenobacter armeniacus</name>
    <dbReference type="NCBI Taxonomy" id="2771358"/>
    <lineage>
        <taxon>Bacteria</taxon>
        <taxon>Pseudomonadati</taxon>
        <taxon>Bacteroidota</taxon>
        <taxon>Cytophagia</taxon>
        <taxon>Cytophagales</taxon>
        <taxon>Hymenobacteraceae</taxon>
        <taxon>Hymenobacter</taxon>
    </lineage>
</organism>
<evidence type="ECO:0000313" key="2">
    <source>
        <dbReference type="Proteomes" id="UP000606003"/>
    </source>
</evidence>
<reference evidence="1 2" key="1">
    <citation type="submission" date="2020-09" db="EMBL/GenBank/DDBJ databases">
        <authorList>
            <person name="Kim M.K."/>
        </authorList>
    </citation>
    <scope>NUCLEOTIDE SEQUENCE [LARGE SCALE GENOMIC DNA]</scope>
    <source>
        <strain evidence="1 2">BT189</strain>
    </source>
</reference>
<dbReference type="EMBL" id="JACXAC010000004">
    <property type="protein sequence ID" value="MBD2722934.1"/>
    <property type="molecule type" value="Genomic_DNA"/>
</dbReference>
<protein>
    <submittedName>
        <fullName evidence="1">Uncharacterized protein</fullName>
    </submittedName>
</protein>
<keyword evidence="2" id="KW-1185">Reference proteome</keyword>
<dbReference type="Proteomes" id="UP000606003">
    <property type="component" value="Unassembled WGS sequence"/>
</dbReference>
<name>A0ABR8JYS3_9BACT</name>